<dbReference type="Proteomes" id="UP000020492">
    <property type="component" value="Unassembled WGS sequence"/>
</dbReference>
<sequence>MSKRTDNLIQGICGSPEHPLAPFLHTWSAESRPFLVFAESHATKLRKKARLAASADERGDLLAELAVAAFLLRDRSFSVLYEPFRAAGQRGPDFQVTFKTHSSFLVEVTRPRWMEPPGGALMGNTLKIARVTCDKIGQCAPGTANLLVVVLPPGGERDSLVPGAVHLLGGPPRPGQLPEVQPEGVRDYHRHRQRLSGILLCSFEGGRLLPDLKLWQNPGARHPLPPGVPQALARAAS</sequence>
<organism evidence="1 2">
    <name type="scientific">Deinococcus phoenicis</name>
    <dbReference type="NCBI Taxonomy" id="1476583"/>
    <lineage>
        <taxon>Bacteria</taxon>
        <taxon>Thermotogati</taxon>
        <taxon>Deinococcota</taxon>
        <taxon>Deinococci</taxon>
        <taxon>Deinococcales</taxon>
        <taxon>Deinococcaceae</taxon>
        <taxon>Deinococcus</taxon>
    </lineage>
</organism>
<protein>
    <submittedName>
        <fullName evidence="1">Uncharacterized protein</fullName>
    </submittedName>
</protein>
<evidence type="ECO:0000313" key="1">
    <source>
        <dbReference type="EMBL" id="EYB69665.1"/>
    </source>
</evidence>
<dbReference type="RefSeq" id="WP_034352755.1">
    <property type="nucleotide sequence ID" value="NZ_JHAC01000004.1"/>
</dbReference>
<keyword evidence="2" id="KW-1185">Reference proteome</keyword>
<comment type="caution">
    <text evidence="1">The sequence shown here is derived from an EMBL/GenBank/DDBJ whole genome shotgun (WGS) entry which is preliminary data.</text>
</comment>
<accession>A0A016QU72</accession>
<dbReference type="PATRIC" id="fig|1476583.3.peg.340"/>
<evidence type="ECO:0000313" key="2">
    <source>
        <dbReference type="Proteomes" id="UP000020492"/>
    </source>
</evidence>
<name>A0A016QU72_9DEIO</name>
<proteinExistence type="predicted"/>
<dbReference type="AlphaFoldDB" id="A0A016QU72"/>
<gene>
    <name evidence="1" type="ORF">DEIPH_ctg004orf0199</name>
</gene>
<reference evidence="1 2" key="1">
    <citation type="submission" date="2014-03" db="EMBL/GenBank/DDBJ databases">
        <title>Draft genome sequence of Deinococcus phoenicis 1P10ME.</title>
        <authorList>
            <person name="Stepanov V.G."/>
            <person name="Vaishampayan P."/>
            <person name="Venkateswaran K."/>
            <person name="Fox G.E."/>
        </authorList>
    </citation>
    <scope>NUCLEOTIDE SEQUENCE [LARGE SCALE GENOMIC DNA]</scope>
    <source>
        <strain evidence="1 2">1P10ME</strain>
    </source>
</reference>
<dbReference type="STRING" id="1476583.DEIPH_ctg004orf0199"/>
<dbReference type="EMBL" id="JHAC01000004">
    <property type="protein sequence ID" value="EYB69665.1"/>
    <property type="molecule type" value="Genomic_DNA"/>
</dbReference>
<dbReference type="OrthoDB" id="63473at2"/>